<protein>
    <recommendedName>
        <fullName evidence="9">Profilin</fullName>
    </recommendedName>
</protein>
<dbReference type="FunCoup" id="B3RWD9">
    <property type="interactions" value="336"/>
</dbReference>
<dbReference type="STRING" id="10228.B3RWD9"/>
<dbReference type="OMA" id="QGQKFML"/>
<dbReference type="eggNOG" id="KOG1755">
    <property type="taxonomic scope" value="Eukaryota"/>
</dbReference>
<dbReference type="PANTHER" id="PTHR11604:SF2">
    <property type="entry name" value="PROFILIN-4"/>
    <property type="match status" value="1"/>
</dbReference>
<dbReference type="SUPFAM" id="SSF55770">
    <property type="entry name" value="Profilin (actin-binding protein)"/>
    <property type="match status" value="1"/>
</dbReference>
<evidence type="ECO:0000256" key="6">
    <source>
        <dbReference type="ARBA" id="ARBA00022871"/>
    </source>
</evidence>
<evidence type="ECO:0000256" key="9">
    <source>
        <dbReference type="RuleBase" id="RU003909"/>
    </source>
</evidence>
<evidence type="ECO:0000313" key="10">
    <source>
        <dbReference type="EMBL" id="EDV24674.1"/>
    </source>
</evidence>
<keyword evidence="4" id="KW-0963">Cytoplasm</keyword>
<dbReference type="PANTHER" id="PTHR11604">
    <property type="entry name" value="PROFILIN"/>
    <property type="match status" value="1"/>
</dbReference>
<comment type="subcellular location">
    <subcellularLocation>
        <location evidence="1">Cytoplasm</location>
    </subcellularLocation>
</comment>
<dbReference type="OrthoDB" id="421374at2759"/>
<dbReference type="Gene3D" id="3.30.450.30">
    <property type="entry name" value="Dynein light chain 2a, cytoplasmic"/>
    <property type="match status" value="1"/>
</dbReference>
<name>B3RWD9_TRIAD</name>
<dbReference type="GO" id="GO:0007283">
    <property type="term" value="P:spermatogenesis"/>
    <property type="evidence" value="ECO:0007669"/>
    <property type="project" value="UniProtKB-KW"/>
</dbReference>
<dbReference type="EMBL" id="DS985245">
    <property type="protein sequence ID" value="EDV24674.1"/>
    <property type="molecule type" value="Genomic_DNA"/>
</dbReference>
<keyword evidence="5" id="KW-0221">Differentiation</keyword>
<dbReference type="GO" id="GO:0008289">
    <property type="term" value="F:lipid binding"/>
    <property type="evidence" value="ECO:0007669"/>
    <property type="project" value="UniProtKB-KW"/>
</dbReference>
<keyword evidence="9" id="KW-0009">Actin-binding</keyword>
<dbReference type="AlphaFoldDB" id="B3RWD9"/>
<dbReference type="FunFam" id="3.30.450.30:FF:000007">
    <property type="entry name" value="Profilin"/>
    <property type="match status" value="1"/>
</dbReference>
<evidence type="ECO:0000256" key="8">
    <source>
        <dbReference type="ARBA" id="ARBA00059169"/>
    </source>
</evidence>
<dbReference type="GO" id="GO:0003785">
    <property type="term" value="F:actin monomer binding"/>
    <property type="evidence" value="ECO:0000318"/>
    <property type="project" value="GO_Central"/>
</dbReference>
<evidence type="ECO:0000256" key="4">
    <source>
        <dbReference type="ARBA" id="ARBA00022490"/>
    </source>
</evidence>
<dbReference type="PhylomeDB" id="B3RWD9"/>
<dbReference type="CDD" id="cd00148">
    <property type="entry name" value="PROF"/>
    <property type="match status" value="1"/>
</dbReference>
<evidence type="ECO:0000256" key="3">
    <source>
        <dbReference type="ARBA" id="ARBA00022473"/>
    </source>
</evidence>
<dbReference type="KEGG" id="tad:TRIADDRAFT_56714"/>
<dbReference type="SMART" id="SM00392">
    <property type="entry name" value="PROF"/>
    <property type="match status" value="1"/>
</dbReference>
<gene>
    <name evidence="10" type="ORF">TRIADDRAFT_56714</name>
</gene>
<comment type="similarity">
    <text evidence="2 9">Belongs to the profilin family.</text>
</comment>
<sequence>MNQLHELLGEALLSTKHVQHCAIIRVKDASLRASSVGLTLDNDQINRFVMAVKDPATSREEGLMYDGKKYKVVRADKQSVYAKYGKEGIIISITANLMILSIYNDSMHSSICVEATEKLGEYFREKDR</sequence>
<keyword evidence="6" id="KW-0744">Spermatogenesis</keyword>
<dbReference type="GO" id="GO:0030154">
    <property type="term" value="P:cell differentiation"/>
    <property type="evidence" value="ECO:0007669"/>
    <property type="project" value="UniProtKB-KW"/>
</dbReference>
<dbReference type="Pfam" id="PF00235">
    <property type="entry name" value="Profilin"/>
    <property type="match status" value="1"/>
</dbReference>
<dbReference type="GeneID" id="6754223"/>
<dbReference type="InterPro" id="IPR005455">
    <property type="entry name" value="PFN_euk"/>
</dbReference>
<dbReference type="Proteomes" id="UP000009022">
    <property type="component" value="Unassembled WGS sequence"/>
</dbReference>
<evidence type="ECO:0000313" key="11">
    <source>
        <dbReference type="Proteomes" id="UP000009022"/>
    </source>
</evidence>
<dbReference type="HOGENOM" id="CLU_120772_2_0_1"/>
<reference evidence="10 11" key="1">
    <citation type="journal article" date="2008" name="Nature">
        <title>The Trichoplax genome and the nature of placozoans.</title>
        <authorList>
            <person name="Srivastava M."/>
            <person name="Begovic E."/>
            <person name="Chapman J."/>
            <person name="Putnam N.H."/>
            <person name="Hellsten U."/>
            <person name="Kawashima T."/>
            <person name="Kuo A."/>
            <person name="Mitros T."/>
            <person name="Salamov A."/>
            <person name="Carpenter M.L."/>
            <person name="Signorovitch A.Y."/>
            <person name="Moreno M.A."/>
            <person name="Kamm K."/>
            <person name="Grimwood J."/>
            <person name="Schmutz J."/>
            <person name="Shapiro H."/>
            <person name="Grigoriev I.V."/>
            <person name="Buss L.W."/>
            <person name="Schierwater B."/>
            <person name="Dellaporta S.L."/>
            <person name="Rokhsar D.S."/>
        </authorList>
    </citation>
    <scope>NUCLEOTIDE SEQUENCE [LARGE SCALE GENOMIC DNA]</scope>
    <source>
        <strain evidence="10 11">Grell-BS-1999</strain>
    </source>
</reference>
<dbReference type="RefSeq" id="XP_002112564.1">
    <property type="nucleotide sequence ID" value="XM_002112528.1"/>
</dbReference>
<dbReference type="GO" id="GO:0005938">
    <property type="term" value="C:cell cortex"/>
    <property type="evidence" value="ECO:0000318"/>
    <property type="project" value="GO_Central"/>
</dbReference>
<evidence type="ECO:0000256" key="7">
    <source>
        <dbReference type="ARBA" id="ARBA00023121"/>
    </source>
</evidence>
<proteinExistence type="inferred from homology"/>
<evidence type="ECO:0000256" key="5">
    <source>
        <dbReference type="ARBA" id="ARBA00022782"/>
    </source>
</evidence>
<accession>B3RWD9</accession>
<dbReference type="InterPro" id="IPR036140">
    <property type="entry name" value="PFN_sf"/>
</dbReference>
<keyword evidence="11" id="KW-1185">Reference proteome</keyword>
<evidence type="ECO:0000256" key="2">
    <source>
        <dbReference type="ARBA" id="ARBA00010058"/>
    </source>
</evidence>
<organism evidence="10 11">
    <name type="scientific">Trichoplax adhaerens</name>
    <name type="common">Trichoplax reptans</name>
    <dbReference type="NCBI Taxonomy" id="10228"/>
    <lineage>
        <taxon>Eukaryota</taxon>
        <taxon>Metazoa</taxon>
        <taxon>Placozoa</taxon>
        <taxon>Uniplacotomia</taxon>
        <taxon>Trichoplacea</taxon>
        <taxon>Trichoplacidae</taxon>
        <taxon>Trichoplax</taxon>
    </lineage>
</organism>
<dbReference type="InterPro" id="IPR048278">
    <property type="entry name" value="PFN"/>
</dbReference>
<keyword evidence="3" id="KW-0217">Developmental protein</keyword>
<keyword evidence="7" id="KW-0446">Lipid-binding</keyword>
<dbReference type="InParanoid" id="B3RWD9"/>
<dbReference type="CTD" id="6754223"/>
<comment type="function">
    <text evidence="8">Involved in male fertility. Required for manchette development and acrosome biogenesis during spermiogenesis. Binds in vitro to phospholipids, including phosphatidylinositol 3-phosphate (PtdIns(3)P), phosphatidylinositol 4,5-bisphosphate (PtdIns(4,5)P2), phosphatidylinositol 4-phosphate (PtdIns(4)P) and phosphatidic acid (PA). Contrary to other profilin family members, does not bind to actin in vitro.</text>
</comment>
<evidence type="ECO:0000256" key="1">
    <source>
        <dbReference type="ARBA" id="ARBA00004496"/>
    </source>
</evidence>